<evidence type="ECO:0000256" key="5">
    <source>
        <dbReference type="ARBA" id="ARBA00023288"/>
    </source>
</evidence>
<evidence type="ECO:0000313" key="8">
    <source>
        <dbReference type="EMBL" id="MBU4692223.1"/>
    </source>
</evidence>
<feature type="signal peptide" evidence="6">
    <location>
        <begin position="1"/>
        <end position="27"/>
    </location>
</feature>
<sequence length="450" mass="48881">MKKSKKLLFSFAALGVVTTMIAVPALAASCTSGNTNAKTTDETKKQITISNIKHSTNVNISDEAKANKAIVITDAGHIDDLSFNQSAYEGIKAIIEDLGLSNDTPSIEPNSESQYEQIYTNILNTGFKYWITVGFKHDTAIKKFYNEHKEEMQKKGIVIIAVDYDASAPIINFETGDKVYDGIPTGYSISLQYNTKESGWVAGYASAKFLSTLPEEKRWVASFGGGNFPGVTDFNEGFLKGIKAWNVENPTAKVKHQEDSQENKVNLNTGFVVGNKMNPIVQNILNGGSSKRVPTIILPVAGPATTVVVDNLKDDQYVIGVDVDQTNVVSTRKDHFFTSITKGIGQSVYDVLEGLYSNNSAKLHGFVLGQSNGHNVGNIAQNWTGVSKANLETTEKTTKAQADLDAAMAKFQGLSETEKAYVNSLKAEENGAEINNGQERLNKLVEIVNA</sequence>
<evidence type="ECO:0000256" key="1">
    <source>
        <dbReference type="ARBA" id="ARBA00004236"/>
    </source>
</evidence>
<evidence type="ECO:0000256" key="4">
    <source>
        <dbReference type="ARBA" id="ARBA00023136"/>
    </source>
</evidence>
<reference evidence="8" key="1">
    <citation type="submission" date="2021-06" db="EMBL/GenBank/DDBJ databases">
        <title>Novel Mycoplasma species detected in California sea lions (Zalophus californianus) from the USA.</title>
        <authorList>
            <person name="Volokhov D.V."/>
            <person name="Furtak V.A."/>
            <person name="Zagorodnyaya T.A."/>
        </authorList>
    </citation>
    <scope>NUCLEOTIDE SEQUENCE [LARGE SCALE GENOMIC DNA]</scope>
    <source>
        <strain evidence="8">CSL 5346</strain>
    </source>
</reference>
<protein>
    <submittedName>
        <fullName evidence="8">BMP family ABC transporter substrate-binding protein</fullName>
    </submittedName>
</protein>
<keyword evidence="2" id="KW-1003">Cell membrane</keyword>
<gene>
    <name evidence="8" type="ORF">KQ875_01265</name>
</gene>
<feature type="domain" description="ABC transporter substrate-binding protein PnrA-like" evidence="7">
    <location>
        <begin position="69"/>
        <end position="247"/>
    </location>
</feature>
<dbReference type="PANTHER" id="PTHR34296:SF2">
    <property type="entry name" value="ABC TRANSPORTER GUANOSINE-BINDING PROTEIN NUPN"/>
    <property type="match status" value="1"/>
</dbReference>
<evidence type="ECO:0000256" key="6">
    <source>
        <dbReference type="SAM" id="SignalP"/>
    </source>
</evidence>
<dbReference type="Pfam" id="PF02608">
    <property type="entry name" value="Bmp"/>
    <property type="match status" value="1"/>
</dbReference>
<keyword evidence="5" id="KW-0449">Lipoprotein</keyword>
<dbReference type="PANTHER" id="PTHR34296">
    <property type="entry name" value="TRANSCRIPTIONAL ACTIVATOR PROTEIN MED"/>
    <property type="match status" value="1"/>
</dbReference>
<keyword evidence="9" id="KW-1185">Reference proteome</keyword>
<evidence type="ECO:0000259" key="7">
    <source>
        <dbReference type="Pfam" id="PF02608"/>
    </source>
</evidence>
<dbReference type="InterPro" id="IPR003760">
    <property type="entry name" value="PnrA-like"/>
</dbReference>
<evidence type="ECO:0000256" key="3">
    <source>
        <dbReference type="ARBA" id="ARBA00022729"/>
    </source>
</evidence>
<keyword evidence="4" id="KW-0472">Membrane</keyword>
<dbReference type="RefSeq" id="WP_216488605.1">
    <property type="nucleotide sequence ID" value="NZ_JAHMHH010000001.1"/>
</dbReference>
<organism evidence="8 9">
    <name type="scientific">Mycoplasma zalophi</name>
    <dbReference type="NCBI Taxonomy" id="191287"/>
    <lineage>
        <taxon>Bacteria</taxon>
        <taxon>Bacillati</taxon>
        <taxon>Mycoplasmatota</taxon>
        <taxon>Mollicutes</taxon>
        <taxon>Mycoplasmataceae</taxon>
        <taxon>Mycoplasma</taxon>
    </lineage>
</organism>
<dbReference type="EMBL" id="JAHMHH010000001">
    <property type="protein sequence ID" value="MBU4692223.1"/>
    <property type="molecule type" value="Genomic_DNA"/>
</dbReference>
<comment type="subcellular location">
    <subcellularLocation>
        <location evidence="1">Cell membrane</location>
    </subcellularLocation>
</comment>
<dbReference type="InterPro" id="IPR008107">
    <property type="entry name" value="Mycoplasma_p48"/>
</dbReference>
<evidence type="ECO:0000256" key="2">
    <source>
        <dbReference type="ARBA" id="ARBA00022475"/>
    </source>
</evidence>
<evidence type="ECO:0000313" key="9">
    <source>
        <dbReference type="Proteomes" id="UP000718793"/>
    </source>
</evidence>
<keyword evidence="3 6" id="KW-0732">Signal</keyword>
<feature type="chain" id="PRO_5046504031" evidence="6">
    <location>
        <begin position="28"/>
        <end position="450"/>
    </location>
</feature>
<dbReference type="PIRSF" id="PIRSF032900">
    <property type="entry name" value="Mycoplasma_p48"/>
    <property type="match status" value="1"/>
</dbReference>
<comment type="caution">
    <text evidence="8">The sequence shown here is derived from an EMBL/GenBank/DDBJ whole genome shotgun (WGS) entry which is preliminary data.</text>
</comment>
<dbReference type="Proteomes" id="UP000718793">
    <property type="component" value="Unassembled WGS sequence"/>
</dbReference>
<dbReference type="InterPro" id="IPR050957">
    <property type="entry name" value="BMP_lipoprotein"/>
</dbReference>
<dbReference type="PROSITE" id="PS51257">
    <property type="entry name" value="PROKAR_LIPOPROTEIN"/>
    <property type="match status" value="1"/>
</dbReference>
<accession>A0ABS6DPM0</accession>
<proteinExistence type="predicted"/>
<name>A0ABS6DPM0_9MOLU</name>